<dbReference type="AlphaFoldDB" id="H5TQ50"/>
<dbReference type="RefSeq" id="WP_007239819.1">
    <property type="nucleotide sequence ID" value="NZ_BAFB01000170.1"/>
</dbReference>
<name>H5TQ50_GORO1</name>
<reference evidence="1" key="1">
    <citation type="submission" date="2012-02" db="EMBL/GenBank/DDBJ databases">
        <title>Whole genome shotgun sequence of Gordonia otitidis NBRC 100426.</title>
        <authorList>
            <person name="Yoshida I."/>
            <person name="Hosoyama A."/>
            <person name="Tsuchikane K."/>
            <person name="Katsumata H."/>
            <person name="Yamazaki S."/>
            <person name="Fujita N."/>
        </authorList>
    </citation>
    <scope>NUCLEOTIDE SEQUENCE [LARGE SCALE GENOMIC DNA]</scope>
    <source>
        <strain evidence="1">NBRC 100426</strain>
    </source>
</reference>
<evidence type="ECO:0008006" key="3">
    <source>
        <dbReference type="Google" id="ProtNLM"/>
    </source>
</evidence>
<dbReference type="STRING" id="1108044.GOOTI_170_00750"/>
<proteinExistence type="predicted"/>
<accession>H5TQ50</accession>
<keyword evidence="2" id="KW-1185">Reference proteome</keyword>
<dbReference type="EMBL" id="BAFB01000170">
    <property type="protein sequence ID" value="GAB35608.1"/>
    <property type="molecule type" value="Genomic_DNA"/>
</dbReference>
<sequence>MVHFHGITGAVNRAELLAAGYVDREIRRAVEVGALVALAPGVVIPRELLTEDTPEQRHRHRALAAIRRDARSPEVRDAKHTRALALSSAGAVLGLPVWGLDTSRVSIADSGRTPGTRTTSRTRLMTDTRPPALVDVDGVLVVSPARTVVDIARTSARIPAIAVGDAALHAGLCTVEDLQNELDLLTGMRGRAEAIRVIGRCDGKAESVLETRSRVELVDAGVPEPELQVNIYDAQGRFLARVDLYWRDGRLCGEADGNKKYGDDPDEIRRALIGEKARADGVVETGHALLRWGWRDLDEPAVLAERVMRMLGRRAA</sequence>
<gene>
    <name evidence="1" type="ORF">GOOTI_170_00750</name>
</gene>
<protein>
    <recommendedName>
        <fullName evidence="3">AbiEi antitoxin C-terminal domain-containing protein</fullName>
    </recommendedName>
</protein>
<evidence type="ECO:0000313" key="2">
    <source>
        <dbReference type="Proteomes" id="UP000005038"/>
    </source>
</evidence>
<comment type="caution">
    <text evidence="1">The sequence shown here is derived from an EMBL/GenBank/DDBJ whole genome shotgun (WGS) entry which is preliminary data.</text>
</comment>
<dbReference type="Proteomes" id="UP000005038">
    <property type="component" value="Unassembled WGS sequence"/>
</dbReference>
<evidence type="ECO:0000313" key="1">
    <source>
        <dbReference type="EMBL" id="GAB35608.1"/>
    </source>
</evidence>
<organism evidence="1 2">
    <name type="scientific">Gordonia otitidis (strain DSM 44809 / CCUG 52243 / JCM 12355 / NBRC 100426 / IFM 10032)</name>
    <dbReference type="NCBI Taxonomy" id="1108044"/>
    <lineage>
        <taxon>Bacteria</taxon>
        <taxon>Bacillati</taxon>
        <taxon>Actinomycetota</taxon>
        <taxon>Actinomycetes</taxon>
        <taxon>Mycobacteriales</taxon>
        <taxon>Gordoniaceae</taxon>
        <taxon>Gordonia</taxon>
    </lineage>
</organism>